<comment type="subcellular location">
    <subcellularLocation>
        <location evidence="1">Secreted</location>
    </subcellularLocation>
</comment>
<dbReference type="PROSITE" id="PS00138">
    <property type="entry name" value="SUBTILASE_SER"/>
    <property type="match status" value="1"/>
</dbReference>
<evidence type="ECO:0000313" key="16">
    <source>
        <dbReference type="Proteomes" id="UP000321197"/>
    </source>
</evidence>
<name>A0A511R2U9_9DEIN</name>
<sequence>MQMHWINRQVILAGAAAFLLAACGGGSSPGSASFSGTLSLGRSAALASLPILEVPLGLPPAGGTSFVPGEVIIKFRPGLSLQSVQSLRVGGVSVQQVRPLAGVQAASLYRADVDESGTLELLRGLRSRSDVLWAEPNYIWKALATPNDPAYVDQWHYPAINLPQAWDIEKGTTNPVTVAVVDTGILSQHPDFEGRLLPGYDFITNPQVGVDGNGRDNNPEDPGDEPGGQGSYHGSHVAGTIAAATNNNRGVAGVSWGARIVPIRVLGAGGGTMADILDGTAWAAGISIQGVPANPNPAQILNLSLGGQGTCSPAAQEVFDAVTARGAIVVVAAGNSNRNAAEFTPANCSGVITVGATDFQNHRAPYSNYGPRIDVMAPGGDTRADLNNDTYPDGVLSPVRDDQNSEFAYAFYQGTSMAAPHVAGVIALMKSRRPALSGTEALALLQQTARPLSPTACTGKGPAQTSRDCGAGLIDAAAALQALGNGNNPPPPPPGGDFSLSLTPNSLSVRPGSSSTITLNFTRTNFTHPLTLSLSGAPSGVSGTFNPATVSDSSASLTLNVAGSAVAGNYGLTITASGGGKTRTATLSLQIANANATRPSLNGTLVLACYYLGNDCDQIRSRVIAIQSNVSSTTYRFRDLEAGRYLLLAWKDSNQNEELDSGDWLGVYTENGDLVLVEPPRSDLSFSVELVQDLGAAQRVSPQVLRFFERASR</sequence>
<evidence type="ECO:0000256" key="7">
    <source>
        <dbReference type="ARBA" id="ARBA00022825"/>
    </source>
</evidence>
<dbReference type="GO" id="GO:0005576">
    <property type="term" value="C:extracellular region"/>
    <property type="evidence" value="ECO:0007669"/>
    <property type="project" value="UniProtKB-SubCell"/>
</dbReference>
<evidence type="ECO:0000256" key="4">
    <source>
        <dbReference type="ARBA" id="ARBA00022670"/>
    </source>
</evidence>
<gene>
    <name evidence="15" type="ORF">MHY01S_13580</name>
</gene>
<evidence type="ECO:0000256" key="13">
    <source>
        <dbReference type="SAM" id="SignalP"/>
    </source>
</evidence>
<proteinExistence type="inferred from homology"/>
<dbReference type="InterPro" id="IPR023827">
    <property type="entry name" value="Peptidase_S8_Asp-AS"/>
</dbReference>
<evidence type="ECO:0000256" key="8">
    <source>
        <dbReference type="ARBA" id="ARBA00023145"/>
    </source>
</evidence>
<dbReference type="FunFam" id="3.40.50.200:FF:000022">
    <property type="entry name" value="Extracellular protease"/>
    <property type="match status" value="1"/>
</dbReference>
<evidence type="ECO:0000256" key="11">
    <source>
        <dbReference type="RuleBase" id="RU003355"/>
    </source>
</evidence>
<feature type="active site" description="Charge relay system" evidence="9 10">
    <location>
        <position position="416"/>
    </location>
</feature>
<dbReference type="InterPro" id="IPR023828">
    <property type="entry name" value="Peptidase_S8_Ser-AS"/>
</dbReference>
<evidence type="ECO:0000313" key="15">
    <source>
        <dbReference type="EMBL" id="GEM83192.1"/>
    </source>
</evidence>
<dbReference type="InterPro" id="IPR022398">
    <property type="entry name" value="Peptidase_S8_His-AS"/>
</dbReference>
<dbReference type="SUPFAM" id="SSF52743">
    <property type="entry name" value="Subtilisin-like"/>
    <property type="match status" value="1"/>
</dbReference>
<organism evidence="15 16">
    <name type="scientific">Meiothermus hypogaeus NBRC 106114</name>
    <dbReference type="NCBI Taxonomy" id="1227553"/>
    <lineage>
        <taxon>Bacteria</taxon>
        <taxon>Thermotogati</taxon>
        <taxon>Deinococcota</taxon>
        <taxon>Deinococci</taxon>
        <taxon>Thermales</taxon>
        <taxon>Thermaceae</taxon>
        <taxon>Meiothermus</taxon>
    </lineage>
</organism>
<keyword evidence="3" id="KW-0964">Secreted</keyword>
<dbReference type="InterPro" id="IPR036852">
    <property type="entry name" value="Peptidase_S8/S53_dom_sf"/>
</dbReference>
<dbReference type="GO" id="GO:0006508">
    <property type="term" value="P:proteolysis"/>
    <property type="evidence" value="ECO:0007669"/>
    <property type="project" value="UniProtKB-KW"/>
</dbReference>
<dbReference type="GO" id="GO:0004252">
    <property type="term" value="F:serine-type endopeptidase activity"/>
    <property type="evidence" value="ECO:0007669"/>
    <property type="project" value="UniProtKB-UniRule"/>
</dbReference>
<dbReference type="RefSeq" id="WP_119341407.1">
    <property type="nucleotide sequence ID" value="NZ_BJXL01000034.1"/>
</dbReference>
<dbReference type="PROSITE" id="PS51892">
    <property type="entry name" value="SUBTILASE"/>
    <property type="match status" value="1"/>
</dbReference>
<keyword evidence="7 10" id="KW-0720">Serine protease</keyword>
<evidence type="ECO:0000256" key="6">
    <source>
        <dbReference type="ARBA" id="ARBA00022801"/>
    </source>
</evidence>
<dbReference type="PANTHER" id="PTHR43806">
    <property type="entry name" value="PEPTIDASE S8"/>
    <property type="match status" value="1"/>
</dbReference>
<evidence type="ECO:0000256" key="10">
    <source>
        <dbReference type="PROSITE-ProRule" id="PRU01240"/>
    </source>
</evidence>
<keyword evidence="6 10" id="KW-0378">Hydrolase</keyword>
<dbReference type="Pfam" id="PF00082">
    <property type="entry name" value="Peptidase_S8"/>
    <property type="match status" value="1"/>
</dbReference>
<dbReference type="PRINTS" id="PR00723">
    <property type="entry name" value="SUBTILISIN"/>
</dbReference>
<reference evidence="15 16" key="1">
    <citation type="submission" date="2019-07" db="EMBL/GenBank/DDBJ databases">
        <title>Whole genome shotgun sequence of Meiothermus hypogaeus NBRC 106114.</title>
        <authorList>
            <person name="Hosoyama A."/>
            <person name="Uohara A."/>
            <person name="Ohji S."/>
            <person name="Ichikawa N."/>
        </authorList>
    </citation>
    <scope>NUCLEOTIDE SEQUENCE [LARGE SCALE GENOMIC DNA]</scope>
    <source>
        <strain evidence="15 16">NBRC 106114</strain>
    </source>
</reference>
<keyword evidence="4 10" id="KW-0645">Protease</keyword>
<evidence type="ECO:0000256" key="1">
    <source>
        <dbReference type="ARBA" id="ARBA00004613"/>
    </source>
</evidence>
<evidence type="ECO:0000256" key="3">
    <source>
        <dbReference type="ARBA" id="ARBA00022525"/>
    </source>
</evidence>
<keyword evidence="5 13" id="KW-0732">Signal</keyword>
<dbReference type="AlphaFoldDB" id="A0A511R2U9"/>
<feature type="chain" id="PRO_5021868795" evidence="13">
    <location>
        <begin position="22"/>
        <end position="713"/>
    </location>
</feature>
<protein>
    <submittedName>
        <fullName evidence="15">Serine protease</fullName>
    </submittedName>
</protein>
<keyword evidence="8" id="KW-0865">Zymogen</keyword>
<dbReference type="InterPro" id="IPR050131">
    <property type="entry name" value="Peptidase_S8_subtilisin-like"/>
</dbReference>
<feature type="domain" description="Peptidase S8/S53" evidence="14">
    <location>
        <begin position="176"/>
        <end position="472"/>
    </location>
</feature>
<evidence type="ECO:0000256" key="5">
    <source>
        <dbReference type="ARBA" id="ARBA00022729"/>
    </source>
</evidence>
<dbReference type="Proteomes" id="UP000321197">
    <property type="component" value="Unassembled WGS sequence"/>
</dbReference>
<comment type="caution">
    <text evidence="15">The sequence shown here is derived from an EMBL/GenBank/DDBJ whole genome shotgun (WGS) entry which is preliminary data.</text>
</comment>
<dbReference type="CDD" id="cd07496">
    <property type="entry name" value="Peptidases_S8_13"/>
    <property type="match status" value="1"/>
</dbReference>
<dbReference type="InterPro" id="IPR034176">
    <property type="entry name" value="Peptidases_S8_13"/>
</dbReference>
<evidence type="ECO:0000256" key="9">
    <source>
        <dbReference type="PIRSR" id="PIRSR615500-1"/>
    </source>
</evidence>
<feature type="active site" description="Charge relay system" evidence="9 10">
    <location>
        <position position="182"/>
    </location>
</feature>
<feature type="signal peptide" evidence="13">
    <location>
        <begin position="1"/>
        <end position="21"/>
    </location>
</feature>
<evidence type="ECO:0000256" key="2">
    <source>
        <dbReference type="ARBA" id="ARBA00011073"/>
    </source>
</evidence>
<dbReference type="EMBL" id="BJXL01000034">
    <property type="protein sequence ID" value="GEM83192.1"/>
    <property type="molecule type" value="Genomic_DNA"/>
</dbReference>
<feature type="region of interest" description="Disordered" evidence="12">
    <location>
        <begin position="207"/>
        <end position="235"/>
    </location>
</feature>
<comment type="similarity">
    <text evidence="2 10 11">Belongs to the peptidase S8 family.</text>
</comment>
<evidence type="ECO:0000259" key="14">
    <source>
        <dbReference type="Pfam" id="PF00082"/>
    </source>
</evidence>
<dbReference type="OrthoDB" id="9814383at2"/>
<evidence type="ECO:0000256" key="12">
    <source>
        <dbReference type="SAM" id="MobiDB-lite"/>
    </source>
</evidence>
<dbReference type="PANTHER" id="PTHR43806:SF11">
    <property type="entry name" value="CEREVISIN-RELATED"/>
    <property type="match status" value="1"/>
</dbReference>
<dbReference type="PROSITE" id="PS00137">
    <property type="entry name" value="SUBTILASE_HIS"/>
    <property type="match status" value="1"/>
</dbReference>
<dbReference type="InterPro" id="IPR015500">
    <property type="entry name" value="Peptidase_S8_subtilisin-rel"/>
</dbReference>
<feature type="active site" description="Charge relay system" evidence="9 10">
    <location>
        <position position="233"/>
    </location>
</feature>
<accession>A0A511R2U9</accession>
<dbReference type="PROSITE" id="PS00136">
    <property type="entry name" value="SUBTILASE_ASP"/>
    <property type="match status" value="1"/>
</dbReference>
<dbReference type="Gene3D" id="3.40.50.200">
    <property type="entry name" value="Peptidase S8/S53 domain"/>
    <property type="match status" value="1"/>
</dbReference>
<dbReference type="InterPro" id="IPR000209">
    <property type="entry name" value="Peptidase_S8/S53_dom"/>
</dbReference>